<dbReference type="SUPFAM" id="SSF51735">
    <property type="entry name" value="NAD(P)-binding Rossmann-fold domains"/>
    <property type="match status" value="1"/>
</dbReference>
<evidence type="ECO:0000313" key="1">
    <source>
        <dbReference type="EMBL" id="KAJ1976593.1"/>
    </source>
</evidence>
<dbReference type="PANTHER" id="PTHR44442">
    <property type="entry name" value="3-KETO-STEROID REDUCTASE"/>
    <property type="match status" value="1"/>
</dbReference>
<dbReference type="InterPro" id="IPR052834">
    <property type="entry name" value="3KSR/17beta-HSD"/>
</dbReference>
<proteinExistence type="predicted"/>
<organism evidence="1 2">
    <name type="scientific">Dimargaris verticillata</name>
    <dbReference type="NCBI Taxonomy" id="2761393"/>
    <lineage>
        <taxon>Eukaryota</taxon>
        <taxon>Fungi</taxon>
        <taxon>Fungi incertae sedis</taxon>
        <taxon>Zoopagomycota</taxon>
        <taxon>Kickxellomycotina</taxon>
        <taxon>Dimargaritomycetes</taxon>
        <taxon>Dimargaritales</taxon>
        <taxon>Dimargaritaceae</taxon>
        <taxon>Dimargaris</taxon>
    </lineage>
</organism>
<dbReference type="Proteomes" id="UP001151582">
    <property type="component" value="Unassembled WGS sequence"/>
</dbReference>
<dbReference type="Gene3D" id="3.40.50.720">
    <property type="entry name" value="NAD(P)-binding Rossmann-like Domain"/>
    <property type="match status" value="1"/>
</dbReference>
<reference evidence="1" key="1">
    <citation type="submission" date="2022-07" db="EMBL/GenBank/DDBJ databases">
        <title>Phylogenomic reconstructions and comparative analyses of Kickxellomycotina fungi.</title>
        <authorList>
            <person name="Reynolds N.K."/>
            <person name="Stajich J.E."/>
            <person name="Barry K."/>
            <person name="Grigoriev I.V."/>
            <person name="Crous P."/>
            <person name="Smith M.E."/>
        </authorList>
    </citation>
    <scope>NUCLEOTIDE SEQUENCE</scope>
    <source>
        <strain evidence="1">RSA 567</strain>
    </source>
</reference>
<evidence type="ECO:0000313" key="2">
    <source>
        <dbReference type="Proteomes" id="UP001151582"/>
    </source>
</evidence>
<dbReference type="GO" id="GO:0000253">
    <property type="term" value="F:3-beta-hydroxysteroid 3-dehydrogenase (NADP+) activity"/>
    <property type="evidence" value="ECO:0007669"/>
    <property type="project" value="TreeGrafter"/>
</dbReference>
<dbReference type="InterPro" id="IPR036291">
    <property type="entry name" value="NAD(P)-bd_dom_sf"/>
</dbReference>
<dbReference type="EMBL" id="JANBQB010000417">
    <property type="protein sequence ID" value="KAJ1976593.1"/>
    <property type="molecule type" value="Genomic_DNA"/>
</dbReference>
<gene>
    <name evidence="1" type="ORF">H4R34_003921</name>
</gene>
<protein>
    <recommendedName>
        <fullName evidence="3">NAD(P)-binding protein</fullName>
    </recommendedName>
</protein>
<evidence type="ECO:0008006" key="3">
    <source>
        <dbReference type="Google" id="ProtNLM"/>
    </source>
</evidence>
<dbReference type="Pfam" id="PF00106">
    <property type="entry name" value="adh_short"/>
    <property type="match status" value="1"/>
</dbReference>
<sequence>MPQRRVALITGGNSGVGFGIAQRLIEDPATHDVTVVLACRSAHRFKAARNALLSIRPQATVELLSLDTSDTQAVLKAAEQFMARFETLDVLFCNAGMLPAESINYVQAAFYFLTNTRGFFSTTVAINQTQGLVTPEGMGTVFATNLFGHYLLIHALRPALLKAAKARSEAYSRVVWTGSCLGSGKASMTHWVKEDYQHVQGPNPYESSKFLVDVASQIINKKFGGDGIVSYTTEPGVSASNIYASVNNLLVRIVYAITTLLLRLLFVATMTITPYNGAISEVYAATAPVAALDTRYKYLSRCAPLGTPFVDREKLCLDPALVRDIQQKLDALVARYSNP</sequence>
<dbReference type="GO" id="GO:0016125">
    <property type="term" value="P:sterol metabolic process"/>
    <property type="evidence" value="ECO:0007669"/>
    <property type="project" value="TreeGrafter"/>
</dbReference>
<dbReference type="InterPro" id="IPR002347">
    <property type="entry name" value="SDR_fam"/>
</dbReference>
<dbReference type="PANTHER" id="PTHR44442:SF1">
    <property type="entry name" value="3-KETO-STEROID REDUCTASE_17-BETA-HYDROXYSTEROID DEHYDROGENASE 7"/>
    <property type="match status" value="1"/>
</dbReference>
<dbReference type="GO" id="GO:0005789">
    <property type="term" value="C:endoplasmic reticulum membrane"/>
    <property type="evidence" value="ECO:0007669"/>
    <property type="project" value="TreeGrafter"/>
</dbReference>
<name>A0A9W8B573_9FUNG</name>
<dbReference type="OrthoDB" id="9989144at2759"/>
<dbReference type="AlphaFoldDB" id="A0A9W8B573"/>
<comment type="caution">
    <text evidence="1">The sequence shown here is derived from an EMBL/GenBank/DDBJ whole genome shotgun (WGS) entry which is preliminary data.</text>
</comment>
<dbReference type="PRINTS" id="PR00081">
    <property type="entry name" value="GDHRDH"/>
</dbReference>
<accession>A0A9W8B573</accession>
<keyword evidence="2" id="KW-1185">Reference proteome</keyword>